<gene>
    <name evidence="2" type="ORF">PtA15_8A572</name>
</gene>
<keyword evidence="3" id="KW-1185">Reference proteome</keyword>
<evidence type="ECO:0000313" key="2">
    <source>
        <dbReference type="EMBL" id="WAQ87666.1"/>
    </source>
</evidence>
<dbReference type="EMBL" id="CP110428">
    <property type="protein sequence ID" value="WAQ87666.1"/>
    <property type="molecule type" value="Genomic_DNA"/>
</dbReference>
<name>A0ABY7CQX1_9BASI</name>
<evidence type="ECO:0000256" key="1">
    <source>
        <dbReference type="SAM" id="MobiDB-lite"/>
    </source>
</evidence>
<accession>A0ABY7CQX1</accession>
<feature type="region of interest" description="Disordered" evidence="1">
    <location>
        <begin position="1"/>
        <end position="37"/>
    </location>
</feature>
<sequence length="119" mass="12842">MGTTKPSPTPTRKSPSQPLSSPQLEPGNHPPPAHPTPVAIIHHRRTAAWRSTVAKAIVLVHRQPNHTYPSQTQYKIHHSIHTACLHASSFPDLETSSAIGGPALRLMHQPVSAARPGDT</sequence>
<proteinExistence type="predicted"/>
<dbReference type="GeneID" id="77812910"/>
<evidence type="ECO:0000313" key="3">
    <source>
        <dbReference type="Proteomes" id="UP001164743"/>
    </source>
</evidence>
<protein>
    <submittedName>
        <fullName evidence="2">Uncharacterized protein</fullName>
    </submittedName>
</protein>
<dbReference type="Proteomes" id="UP001164743">
    <property type="component" value="Chromosome 8A"/>
</dbReference>
<dbReference type="RefSeq" id="XP_053023221.1">
    <property type="nucleotide sequence ID" value="XM_053172015.1"/>
</dbReference>
<organism evidence="2 3">
    <name type="scientific">Puccinia triticina</name>
    <dbReference type="NCBI Taxonomy" id="208348"/>
    <lineage>
        <taxon>Eukaryota</taxon>
        <taxon>Fungi</taxon>
        <taxon>Dikarya</taxon>
        <taxon>Basidiomycota</taxon>
        <taxon>Pucciniomycotina</taxon>
        <taxon>Pucciniomycetes</taxon>
        <taxon>Pucciniales</taxon>
        <taxon>Pucciniaceae</taxon>
        <taxon>Puccinia</taxon>
    </lineage>
</organism>
<feature type="compositionally biased region" description="Low complexity" evidence="1">
    <location>
        <begin position="1"/>
        <end position="26"/>
    </location>
</feature>
<reference evidence="2" key="1">
    <citation type="submission" date="2022-10" db="EMBL/GenBank/DDBJ databases">
        <title>Puccinia triticina Genome sequencing and assembly.</title>
        <authorList>
            <person name="Li C."/>
        </authorList>
    </citation>
    <scope>NUCLEOTIDE SEQUENCE</scope>
    <source>
        <strain evidence="2">Pt15</strain>
    </source>
</reference>